<dbReference type="EMBL" id="LAZR01001485">
    <property type="protein sequence ID" value="KKN43825.1"/>
    <property type="molecule type" value="Genomic_DNA"/>
</dbReference>
<feature type="transmembrane region" description="Helical" evidence="1">
    <location>
        <begin position="94"/>
        <end position="110"/>
    </location>
</feature>
<keyword evidence="1" id="KW-1133">Transmembrane helix</keyword>
<gene>
    <name evidence="2" type="ORF">LCGC14_0699160</name>
</gene>
<sequence>MAHALALFIPGRLGFTETVPGGPPGQSTEFHASFVAVNGLWVIPVFLVPVAITALLLAVAVQNRSRKVAALAAWPLVAMLLVFCALGVFSVGLLYLPAALAAGVAAALLLRRRTEVECLT</sequence>
<keyword evidence="1" id="KW-0472">Membrane</keyword>
<organism evidence="2">
    <name type="scientific">marine sediment metagenome</name>
    <dbReference type="NCBI Taxonomy" id="412755"/>
    <lineage>
        <taxon>unclassified sequences</taxon>
        <taxon>metagenomes</taxon>
        <taxon>ecological metagenomes</taxon>
    </lineage>
</organism>
<keyword evidence="1" id="KW-0812">Transmembrane</keyword>
<feature type="transmembrane region" description="Helical" evidence="1">
    <location>
        <begin position="68"/>
        <end position="88"/>
    </location>
</feature>
<name>A0A0F9QID0_9ZZZZ</name>
<evidence type="ECO:0000313" key="2">
    <source>
        <dbReference type="EMBL" id="KKN43825.1"/>
    </source>
</evidence>
<reference evidence="2" key="1">
    <citation type="journal article" date="2015" name="Nature">
        <title>Complex archaea that bridge the gap between prokaryotes and eukaryotes.</title>
        <authorList>
            <person name="Spang A."/>
            <person name="Saw J.H."/>
            <person name="Jorgensen S.L."/>
            <person name="Zaremba-Niedzwiedzka K."/>
            <person name="Martijn J."/>
            <person name="Lind A.E."/>
            <person name="van Eijk R."/>
            <person name="Schleper C."/>
            <person name="Guy L."/>
            <person name="Ettema T.J."/>
        </authorList>
    </citation>
    <scope>NUCLEOTIDE SEQUENCE</scope>
</reference>
<evidence type="ECO:0000256" key="1">
    <source>
        <dbReference type="SAM" id="Phobius"/>
    </source>
</evidence>
<dbReference type="AlphaFoldDB" id="A0A0F9QID0"/>
<comment type="caution">
    <text evidence="2">The sequence shown here is derived from an EMBL/GenBank/DDBJ whole genome shotgun (WGS) entry which is preliminary data.</text>
</comment>
<proteinExistence type="predicted"/>
<feature type="transmembrane region" description="Helical" evidence="1">
    <location>
        <begin position="40"/>
        <end position="61"/>
    </location>
</feature>
<protein>
    <submittedName>
        <fullName evidence="2">Uncharacterized protein</fullName>
    </submittedName>
</protein>
<accession>A0A0F9QID0</accession>